<dbReference type="Proteomes" id="UP000315938">
    <property type="component" value="Unassembled WGS sequence"/>
</dbReference>
<evidence type="ECO:0000313" key="6">
    <source>
        <dbReference type="EMBL" id="TRX99981.1"/>
    </source>
</evidence>
<dbReference type="EC" id="2.1.1.190" evidence="6"/>
<dbReference type="PROSITE" id="PS51687">
    <property type="entry name" value="SAM_MT_RNA_M5U"/>
    <property type="match status" value="1"/>
</dbReference>
<keyword evidence="3 4" id="KW-0949">S-adenosyl-L-methionine</keyword>
<dbReference type="Gene3D" id="3.40.50.150">
    <property type="entry name" value="Vaccinia Virus protein VP39"/>
    <property type="match status" value="1"/>
</dbReference>
<dbReference type="SUPFAM" id="SSF53335">
    <property type="entry name" value="S-adenosyl-L-methionine-dependent methyltransferases"/>
    <property type="match status" value="1"/>
</dbReference>
<dbReference type="Gene3D" id="2.40.50.1070">
    <property type="match status" value="1"/>
</dbReference>
<organism evidence="6 7">
    <name type="scientific">Acholeplasma laidlawii</name>
    <dbReference type="NCBI Taxonomy" id="2148"/>
    <lineage>
        <taxon>Bacteria</taxon>
        <taxon>Bacillati</taxon>
        <taxon>Mycoplasmatota</taxon>
        <taxon>Mollicutes</taxon>
        <taxon>Acholeplasmatales</taxon>
        <taxon>Acholeplasmataceae</taxon>
        <taxon>Acholeplasma</taxon>
    </lineage>
</organism>
<evidence type="ECO:0000256" key="1">
    <source>
        <dbReference type="ARBA" id="ARBA00022603"/>
    </source>
</evidence>
<evidence type="ECO:0000313" key="7">
    <source>
        <dbReference type="Proteomes" id="UP000315938"/>
    </source>
</evidence>
<dbReference type="GO" id="GO:0070475">
    <property type="term" value="P:rRNA base methylation"/>
    <property type="evidence" value="ECO:0007669"/>
    <property type="project" value="TreeGrafter"/>
</dbReference>
<comment type="caution">
    <text evidence="6">The sequence shown here is derived from an EMBL/GenBank/DDBJ whole genome shotgun (WGS) entry which is preliminary data.</text>
</comment>
<comment type="similarity">
    <text evidence="4">Belongs to the class I-like SAM-binding methyltransferase superfamily. RNA M5U methyltransferase family.</text>
</comment>
<dbReference type="GeneID" id="41338747"/>
<name>A0A553IIE7_ACHLA</name>
<dbReference type="OMA" id="PMTDYFV"/>
<dbReference type="PANTHER" id="PTHR11061">
    <property type="entry name" value="RNA M5U METHYLTRANSFERASE"/>
    <property type="match status" value="1"/>
</dbReference>
<dbReference type="InterPro" id="IPR010280">
    <property type="entry name" value="U5_MeTrfase_fam"/>
</dbReference>
<dbReference type="InterPro" id="IPR030390">
    <property type="entry name" value="MeTrfase_TrmA_AS"/>
</dbReference>
<dbReference type="RefSeq" id="WP_012242518.1">
    <property type="nucleotide sequence ID" value="NZ_JACAOF010000005.1"/>
</dbReference>
<dbReference type="GO" id="GO:0070041">
    <property type="term" value="F:rRNA (uridine-C5-)-methyltransferase activity"/>
    <property type="evidence" value="ECO:0007669"/>
    <property type="project" value="TreeGrafter"/>
</dbReference>
<evidence type="ECO:0000256" key="5">
    <source>
        <dbReference type="PROSITE-ProRule" id="PRU10015"/>
    </source>
</evidence>
<dbReference type="Pfam" id="PF05958">
    <property type="entry name" value="tRNA_U5-meth_tr"/>
    <property type="match status" value="1"/>
</dbReference>
<dbReference type="InterPro" id="IPR029063">
    <property type="entry name" value="SAM-dependent_MTases_sf"/>
</dbReference>
<feature type="binding site" evidence="4">
    <location>
        <position position="216"/>
    </location>
    <ligand>
        <name>S-adenosyl-L-methionine</name>
        <dbReference type="ChEBI" id="CHEBI:59789"/>
    </ligand>
</feature>
<proteinExistence type="inferred from homology"/>
<dbReference type="EMBL" id="VKID01000001">
    <property type="protein sequence ID" value="TRX99981.1"/>
    <property type="molecule type" value="Genomic_DNA"/>
</dbReference>
<keyword evidence="2 4" id="KW-0808">Transferase</keyword>
<feature type="active site" evidence="5">
    <location>
        <position position="338"/>
    </location>
</feature>
<feature type="binding site" evidence="4">
    <location>
        <position position="266"/>
    </location>
    <ligand>
        <name>S-adenosyl-L-methionine</name>
        <dbReference type="ChEBI" id="CHEBI:59789"/>
    </ligand>
</feature>
<dbReference type="CDD" id="cd02440">
    <property type="entry name" value="AdoMet_MTases"/>
    <property type="match status" value="1"/>
</dbReference>
<sequence length="380" mass="43980">MSKDYNDDIAFDTLDTTAFEQMPYKEQLQVKEKYIKSLFNREFLPIVPNPVPRGYRHKAVLSATNVNVNNNQQIRLGLFIEGTTKIKPKLGHFLHDKEIDLVFETVEKLLIKYKHKAYAKNYRQGIIKHVMIRKSFKTGDLMVIFSTQLNNFPNHKKIVNELIALHPNVKTVIQNIHKKDSKFVLLEEQRILYGKGFIIDSIGDIDFKISANAFYQINPMQMFNLYDKVFEFAGIEKTDVVIDAYSGIGTITLLASKYAKKVYGLEINPASHKDAIDNKRMNQITNAEFILGDVEHTLENFTDKVDTLIMDPARDGASLKFIQTVLKLKPKKIVYVSCNPDTQERDYKQLRNFYNLTKILPFDMFSYTPHVENIVLLELK</sequence>
<dbReference type="NCBIfam" id="TIGR00479">
    <property type="entry name" value="rumA"/>
    <property type="match status" value="1"/>
</dbReference>
<dbReference type="AlphaFoldDB" id="A0A553IIE7"/>
<accession>A0A553IIE7</accession>
<feature type="active site" description="Nucleophile" evidence="4">
    <location>
        <position position="338"/>
    </location>
</feature>
<evidence type="ECO:0000256" key="2">
    <source>
        <dbReference type="ARBA" id="ARBA00022679"/>
    </source>
</evidence>
<keyword evidence="1 4" id="KW-0489">Methyltransferase</keyword>
<evidence type="ECO:0000256" key="4">
    <source>
        <dbReference type="PROSITE-ProRule" id="PRU01024"/>
    </source>
</evidence>
<evidence type="ECO:0000256" key="3">
    <source>
        <dbReference type="ARBA" id="ARBA00022691"/>
    </source>
</evidence>
<feature type="binding site" evidence="4">
    <location>
        <position position="311"/>
    </location>
    <ligand>
        <name>S-adenosyl-L-methionine</name>
        <dbReference type="ChEBI" id="CHEBI:59789"/>
    </ligand>
</feature>
<protein>
    <submittedName>
        <fullName evidence="6">23S rRNA (Uracil(1939)-C(5))-methyltransferase RlmD</fullName>
        <ecNumber evidence="6">2.1.1.190</ecNumber>
    </submittedName>
</protein>
<gene>
    <name evidence="6" type="primary">rlmD</name>
    <name evidence="6" type="ORF">FNV44_02765</name>
</gene>
<dbReference type="PANTHER" id="PTHR11061:SF30">
    <property type="entry name" value="TRNA (URACIL(54)-C(5))-METHYLTRANSFERASE"/>
    <property type="match status" value="1"/>
</dbReference>
<dbReference type="PROSITE" id="PS01230">
    <property type="entry name" value="TRMA_1"/>
    <property type="match status" value="1"/>
</dbReference>
<feature type="binding site" evidence="4">
    <location>
        <position position="245"/>
    </location>
    <ligand>
        <name>S-adenosyl-L-methionine</name>
        <dbReference type="ChEBI" id="CHEBI:59789"/>
    </ligand>
</feature>
<reference evidence="6 7" key="1">
    <citation type="submission" date="2019-07" db="EMBL/GenBank/DDBJ databases">
        <title>Genome sequence of Acholeplasma laidlawii strain with increased resistance to erythromycin.</title>
        <authorList>
            <person name="Medvedeva E.S."/>
            <person name="Baranova N.B."/>
            <person name="Siniagina M.N."/>
            <person name="Mouzykantov A."/>
            <person name="Chernova O.A."/>
            <person name="Chernov V.M."/>
        </authorList>
    </citation>
    <scope>NUCLEOTIDE SEQUENCE [LARGE SCALE GENOMIC DNA]</scope>
    <source>
        <strain evidence="6 7">PG8REry</strain>
    </source>
</reference>